<evidence type="ECO:0000259" key="6">
    <source>
        <dbReference type="PROSITE" id="PS51480"/>
    </source>
</evidence>
<comment type="caution">
    <text evidence="8">The sequence shown here is derived from an EMBL/GenBank/DDBJ whole genome shotgun (WGS) entry which is preliminary data.</text>
</comment>
<name>A0A9D1KLE1_9ACTN</name>
<reference evidence="8" key="2">
    <citation type="journal article" date="2021" name="PeerJ">
        <title>Extensive microbial diversity within the chicken gut microbiome revealed by metagenomics and culture.</title>
        <authorList>
            <person name="Gilroy R."/>
            <person name="Ravi A."/>
            <person name="Getino M."/>
            <person name="Pursley I."/>
            <person name="Horton D.L."/>
            <person name="Alikhan N.F."/>
            <person name="Baker D."/>
            <person name="Gharbi K."/>
            <person name="Hall N."/>
            <person name="Watson M."/>
            <person name="Adriaenssens E.M."/>
            <person name="Foster-Nyarko E."/>
            <person name="Jarju S."/>
            <person name="Secka A."/>
            <person name="Antonio M."/>
            <person name="Oren A."/>
            <person name="Chaudhuri R.R."/>
            <person name="La Ragione R."/>
            <person name="Hildebrand F."/>
            <person name="Pallen M.J."/>
        </authorList>
    </citation>
    <scope>NUCLEOTIDE SEQUENCE</scope>
    <source>
        <strain evidence="8">ChiGjej1B1-24693</strain>
    </source>
</reference>
<dbReference type="EMBL" id="DVLP01000088">
    <property type="protein sequence ID" value="HIT74550.1"/>
    <property type="molecule type" value="Genomic_DNA"/>
</dbReference>
<dbReference type="FunFam" id="1.25.40.340:FF:000002">
    <property type="entry name" value="Dihydroxyacetone kinase, L subunit"/>
    <property type="match status" value="1"/>
</dbReference>
<dbReference type="Gene3D" id="1.25.40.340">
    <property type="match status" value="1"/>
</dbReference>
<dbReference type="InterPro" id="IPR004007">
    <property type="entry name" value="DhaL_dom"/>
</dbReference>
<dbReference type="Proteomes" id="UP000886842">
    <property type="component" value="Unassembled WGS sequence"/>
</dbReference>
<evidence type="ECO:0000256" key="1">
    <source>
        <dbReference type="ARBA" id="ARBA00022679"/>
    </source>
</evidence>
<dbReference type="PROSITE" id="PS51481">
    <property type="entry name" value="DHAK"/>
    <property type="match status" value="1"/>
</dbReference>
<dbReference type="PANTHER" id="PTHR28629:SF4">
    <property type="entry name" value="TRIOKINASE_FMN CYCLASE"/>
    <property type="match status" value="1"/>
</dbReference>
<feature type="domain" description="DhaL" evidence="6">
    <location>
        <begin position="143"/>
        <end position="345"/>
    </location>
</feature>
<dbReference type="PROSITE" id="PS51480">
    <property type="entry name" value="DHAL"/>
    <property type="match status" value="1"/>
</dbReference>
<evidence type="ECO:0000313" key="9">
    <source>
        <dbReference type="Proteomes" id="UP000886842"/>
    </source>
</evidence>
<accession>A0A9D1KLE1</accession>
<dbReference type="GO" id="GO:0005524">
    <property type="term" value="F:ATP binding"/>
    <property type="evidence" value="ECO:0007669"/>
    <property type="project" value="UniProtKB-KW"/>
</dbReference>
<dbReference type="AlphaFoldDB" id="A0A9D1KLE1"/>
<keyword evidence="4" id="KW-0067">ATP-binding</keyword>
<proteinExistence type="predicted"/>
<reference evidence="8" key="1">
    <citation type="submission" date="2020-10" db="EMBL/GenBank/DDBJ databases">
        <authorList>
            <person name="Gilroy R."/>
        </authorList>
    </citation>
    <scope>NUCLEOTIDE SEQUENCE</scope>
    <source>
        <strain evidence="8">ChiGjej1B1-24693</strain>
    </source>
</reference>
<keyword evidence="3" id="KW-0418">Kinase</keyword>
<keyword evidence="2" id="KW-0547">Nucleotide-binding</keyword>
<evidence type="ECO:0000256" key="3">
    <source>
        <dbReference type="ARBA" id="ARBA00022777"/>
    </source>
</evidence>
<evidence type="ECO:0000313" key="8">
    <source>
        <dbReference type="EMBL" id="HIT74550.1"/>
    </source>
</evidence>
<organism evidence="8 9">
    <name type="scientific">Candidatus Avipropionibacterium avicola</name>
    <dbReference type="NCBI Taxonomy" id="2840701"/>
    <lineage>
        <taxon>Bacteria</taxon>
        <taxon>Bacillati</taxon>
        <taxon>Actinomycetota</taxon>
        <taxon>Actinomycetes</taxon>
        <taxon>Propionibacteriales</taxon>
        <taxon>Propionibacteriaceae</taxon>
        <taxon>Propionibacteriaceae incertae sedis</taxon>
        <taxon>Candidatus Avipropionibacterium</taxon>
    </lineage>
</organism>
<feature type="domain" description="DhaK" evidence="7">
    <location>
        <begin position="1"/>
        <end position="105"/>
    </location>
</feature>
<feature type="non-terminal residue" evidence="8">
    <location>
        <position position="1"/>
    </location>
</feature>
<dbReference type="InterPro" id="IPR004006">
    <property type="entry name" value="DhaK_dom"/>
</dbReference>
<dbReference type="SUPFAM" id="SSF82549">
    <property type="entry name" value="DAK1/DegV-like"/>
    <property type="match status" value="1"/>
</dbReference>
<dbReference type="GO" id="GO:0004371">
    <property type="term" value="F:glycerone kinase activity"/>
    <property type="evidence" value="ECO:0007669"/>
    <property type="project" value="InterPro"/>
</dbReference>
<dbReference type="SMART" id="SM01120">
    <property type="entry name" value="Dak2"/>
    <property type="match status" value="1"/>
</dbReference>
<dbReference type="InterPro" id="IPR050861">
    <property type="entry name" value="Dihydroxyacetone_Kinase"/>
</dbReference>
<dbReference type="SUPFAM" id="SSF101473">
    <property type="entry name" value="DhaL-like"/>
    <property type="match status" value="1"/>
</dbReference>
<evidence type="ECO:0000259" key="7">
    <source>
        <dbReference type="PROSITE" id="PS51481"/>
    </source>
</evidence>
<dbReference type="Pfam" id="PF02733">
    <property type="entry name" value="Dak1"/>
    <property type="match status" value="1"/>
</dbReference>
<dbReference type="InterPro" id="IPR036117">
    <property type="entry name" value="DhaL_dom_sf"/>
</dbReference>
<keyword evidence="1" id="KW-0808">Transferase</keyword>
<protein>
    <submittedName>
        <fullName evidence="8">DAK2 domain-containing protein</fullName>
    </submittedName>
</protein>
<dbReference type="GO" id="GO:0019563">
    <property type="term" value="P:glycerol catabolic process"/>
    <property type="evidence" value="ECO:0007669"/>
    <property type="project" value="TreeGrafter"/>
</dbReference>
<dbReference type="Gene3D" id="3.30.1180.20">
    <property type="entry name" value="Dihydroxyacetone kinase, domain 2"/>
    <property type="match status" value="1"/>
</dbReference>
<feature type="region of interest" description="Disordered" evidence="5">
    <location>
        <begin position="99"/>
        <end position="134"/>
    </location>
</feature>
<dbReference type="PANTHER" id="PTHR28629">
    <property type="entry name" value="TRIOKINASE/FMN CYCLASE"/>
    <property type="match status" value="1"/>
</dbReference>
<dbReference type="GO" id="GO:0005829">
    <property type="term" value="C:cytosol"/>
    <property type="evidence" value="ECO:0007669"/>
    <property type="project" value="TreeGrafter"/>
</dbReference>
<evidence type="ECO:0000256" key="5">
    <source>
        <dbReference type="SAM" id="MobiDB-lite"/>
    </source>
</evidence>
<dbReference type="Pfam" id="PF02734">
    <property type="entry name" value="Dak2"/>
    <property type="match status" value="1"/>
</dbReference>
<gene>
    <name evidence="8" type="ORF">IAA98_03105</name>
</gene>
<evidence type="ECO:0000256" key="2">
    <source>
        <dbReference type="ARBA" id="ARBA00022741"/>
    </source>
</evidence>
<evidence type="ECO:0000256" key="4">
    <source>
        <dbReference type="ARBA" id="ARBA00022840"/>
    </source>
</evidence>
<sequence>KTTALPSADELADELVGRILAERPSDADGRAAVLVNGLGATKYEELYLLFGSIAERLTAQGVVMVQPEVGELVTSLDMAGCSLSVTWLDDDLEQLWTAPADTPAYRRGTPEPNGFTQLPPHEQTTTSTDEPLEATADSRRVATTVVDLLHAMRTLILDRADELGRLDAVAGDGDHGRGMSHGVRAAVEAAEGATGRGGGAGAVLQAAGLAWADGAGGTSGILWGVLLSTIGRSLGDEQAPDGAAVSSALTAGARAVQDLSGTSLGDKSLLDALFPFVEVLEQQVGNGTALAQAWRAAAERCTEAARATADLVPKVGRARPLAERSAGTPDPGATSLAMIAETLADALDTDHDTDPKEQ</sequence>